<protein>
    <submittedName>
        <fullName evidence="2">Uncharacterized protein</fullName>
    </submittedName>
</protein>
<proteinExistence type="predicted"/>
<evidence type="ECO:0000313" key="2">
    <source>
        <dbReference type="EMBL" id="KKN08280.1"/>
    </source>
</evidence>
<dbReference type="AlphaFoldDB" id="A0A0F9MM13"/>
<name>A0A0F9MM13_9ZZZZ</name>
<keyword evidence="1" id="KW-0175">Coiled coil</keyword>
<organism evidence="2">
    <name type="scientific">marine sediment metagenome</name>
    <dbReference type="NCBI Taxonomy" id="412755"/>
    <lineage>
        <taxon>unclassified sequences</taxon>
        <taxon>metagenomes</taxon>
        <taxon>ecological metagenomes</taxon>
    </lineage>
</organism>
<evidence type="ECO:0000256" key="1">
    <source>
        <dbReference type="SAM" id="Coils"/>
    </source>
</evidence>
<gene>
    <name evidence="2" type="ORF">LCGC14_1058260</name>
</gene>
<comment type="caution">
    <text evidence="2">The sequence shown here is derived from an EMBL/GenBank/DDBJ whole genome shotgun (WGS) entry which is preliminary data.</text>
</comment>
<accession>A0A0F9MM13</accession>
<sequence length="95" mass="10966">MKVLRKILELTEREKDPENDPYDARAALDQDLRNLKDRVDLYFGSAGDVADGGARRKMVTAINEIRARVMQFGEELEELDRRAEKKIDAALRKFT</sequence>
<dbReference type="EMBL" id="LAZR01004474">
    <property type="protein sequence ID" value="KKN08280.1"/>
    <property type="molecule type" value="Genomic_DNA"/>
</dbReference>
<reference evidence="2" key="1">
    <citation type="journal article" date="2015" name="Nature">
        <title>Complex archaea that bridge the gap between prokaryotes and eukaryotes.</title>
        <authorList>
            <person name="Spang A."/>
            <person name="Saw J.H."/>
            <person name="Jorgensen S.L."/>
            <person name="Zaremba-Niedzwiedzka K."/>
            <person name="Martijn J."/>
            <person name="Lind A.E."/>
            <person name="van Eijk R."/>
            <person name="Schleper C."/>
            <person name="Guy L."/>
            <person name="Ettema T.J."/>
        </authorList>
    </citation>
    <scope>NUCLEOTIDE SEQUENCE</scope>
</reference>
<feature type="coiled-coil region" evidence="1">
    <location>
        <begin position="62"/>
        <end position="93"/>
    </location>
</feature>